<dbReference type="Pfam" id="PF13280">
    <property type="entry name" value="WYL"/>
    <property type="match status" value="1"/>
</dbReference>
<reference evidence="4" key="1">
    <citation type="journal article" date="2019" name="Int. J. Syst. Evol. Microbiol.">
        <title>The Global Catalogue of Microorganisms (GCM) 10K type strain sequencing project: providing services to taxonomists for standard genome sequencing and annotation.</title>
        <authorList>
            <consortium name="The Broad Institute Genomics Platform"/>
            <consortium name="The Broad Institute Genome Sequencing Center for Infectious Disease"/>
            <person name="Wu L."/>
            <person name="Ma J."/>
        </authorList>
    </citation>
    <scope>NUCLEOTIDE SEQUENCE [LARGE SCALE GENOMIC DNA]</scope>
    <source>
        <strain evidence="4">JCM 9458</strain>
    </source>
</reference>
<keyword evidence="3" id="KW-0378">Hydrolase</keyword>
<dbReference type="EMBL" id="BAAAYN010000017">
    <property type="protein sequence ID" value="GAA3386561.1"/>
    <property type="molecule type" value="Genomic_DNA"/>
</dbReference>
<comment type="caution">
    <text evidence="3">The sequence shown here is derived from an EMBL/GenBank/DDBJ whole genome shotgun (WGS) entry which is preliminary data.</text>
</comment>
<gene>
    <name evidence="3" type="ORF">GCM10020369_24670</name>
</gene>
<dbReference type="InterPro" id="IPR026881">
    <property type="entry name" value="WYL_dom"/>
</dbReference>
<dbReference type="InterPro" id="IPR032830">
    <property type="entry name" value="XPB/Ssl2_N"/>
</dbReference>
<evidence type="ECO:0000313" key="3">
    <source>
        <dbReference type="EMBL" id="GAA3386561.1"/>
    </source>
</evidence>
<dbReference type="Pfam" id="PF13625">
    <property type="entry name" value="Helicase_C_3"/>
    <property type="match status" value="1"/>
</dbReference>
<evidence type="ECO:0000313" key="4">
    <source>
        <dbReference type="Proteomes" id="UP001501676"/>
    </source>
</evidence>
<keyword evidence="3" id="KW-0347">Helicase</keyword>
<sequence length="804" mass="85067">MSTASLADHYRALTDEQLERLFAARPDLAVPVPSDFSVLAQRAHSRMSVARALDHLDRFHLEVLDALRLVGGAEHRADRKRVLDLLASAPAGTGSGGSAAHPVPDFSVRRVLDHLITLGLAWPDGETVLRLPTVLDEVTSRYPAGLGRPVTTLVEDERTEDLAPVLAALHLPAASQPEATVLIGEAFGDSVRLAALLDACPPEALVVLERLASGGNPVGAIRDVRRPTDPTDADSPVRWLLVHGLLVPLDASTVELPREVGLALRGDAPLGPLHPTEPAPTADAAAPAITPDRIDGAGSGQALEVLRQTTTLLDACAAEPPPVLKAGGLGVRDLRRLARTAGVDEATAALLLEIAHEAGLLARTPDADPTWLPTAAFDVWQATPAERRWVQLAGAWLAMARMPALVGTRDDRDRAIAALSAEVTRSAAPTLRAQTLQVLVEYPGPLTHADVVSVLDWRAPRRGGRRRDEVISEQLAEATTLGVVAQTTLTRYGRALVTGEDPVPLLADLIPDPVDHVLVQADLTVVAPGPLEPTLAAEMALVADVESAGGATVYRVTPESVRRALDAGRSGSELQAFFGARSRTPVPQSLTYLIDDVARRHGGLRVGAAGSYLRTDDPALLATVLADRRCAELGLRRIADTVLVSSASVQRVIDLLRGSGYVPAAEDAGGGLVLGWPEAKRAPGRSNRAVPRGASEISLDRDYLAGAVVAVRRGDEAARTARRAPVLTQQGEADPGAALGVLQQAARDRARVWLSYVDAHGGVTARVVRPVSVGAGYLRAEDDRTETEHTFALHRVVSAIRTPE</sequence>
<organism evidence="3 4">
    <name type="scientific">Cryptosporangium minutisporangium</name>
    <dbReference type="NCBI Taxonomy" id="113569"/>
    <lineage>
        <taxon>Bacteria</taxon>
        <taxon>Bacillati</taxon>
        <taxon>Actinomycetota</taxon>
        <taxon>Actinomycetes</taxon>
        <taxon>Cryptosporangiales</taxon>
        <taxon>Cryptosporangiaceae</taxon>
        <taxon>Cryptosporangium</taxon>
    </lineage>
</organism>
<evidence type="ECO:0000259" key="1">
    <source>
        <dbReference type="Pfam" id="PF13280"/>
    </source>
</evidence>
<dbReference type="RefSeq" id="WP_345728186.1">
    <property type="nucleotide sequence ID" value="NZ_BAAAYN010000017.1"/>
</dbReference>
<proteinExistence type="predicted"/>
<accession>A0ABP6SVF7</accession>
<dbReference type="PROSITE" id="PS52050">
    <property type="entry name" value="WYL"/>
    <property type="match status" value="1"/>
</dbReference>
<feature type="domain" description="Helicase XPB/Ssl2 N-terminal" evidence="2">
    <location>
        <begin position="517"/>
        <end position="639"/>
    </location>
</feature>
<protein>
    <submittedName>
        <fullName evidence="3">Helicase-associated domain-containing protein</fullName>
    </submittedName>
</protein>
<keyword evidence="3" id="KW-0067">ATP-binding</keyword>
<keyword evidence="4" id="KW-1185">Reference proteome</keyword>
<evidence type="ECO:0000259" key="2">
    <source>
        <dbReference type="Pfam" id="PF13625"/>
    </source>
</evidence>
<keyword evidence="3" id="KW-0547">Nucleotide-binding</keyword>
<dbReference type="GO" id="GO:0004386">
    <property type="term" value="F:helicase activity"/>
    <property type="evidence" value="ECO:0007669"/>
    <property type="project" value="UniProtKB-KW"/>
</dbReference>
<dbReference type="Proteomes" id="UP001501676">
    <property type="component" value="Unassembled WGS sequence"/>
</dbReference>
<feature type="domain" description="WYL" evidence="1">
    <location>
        <begin position="738"/>
        <end position="798"/>
    </location>
</feature>
<name>A0ABP6SVF7_9ACTN</name>